<evidence type="ECO:0000313" key="2">
    <source>
        <dbReference type="Proteomes" id="UP000008177"/>
    </source>
</evidence>
<gene>
    <name evidence="1" type="ORF">BofuT4_uP012700.1</name>
</gene>
<dbReference type="HOGENOM" id="CLU_3124765_0_0_1"/>
<protein>
    <submittedName>
        <fullName evidence="1">Uncharacterized protein</fullName>
    </submittedName>
</protein>
<dbReference type="EMBL" id="FQ790255">
    <property type="protein sequence ID" value="CCD43161.1"/>
    <property type="molecule type" value="Genomic_DNA"/>
</dbReference>
<sequence>MAEMADLSKSMCVFPLFTYGVLSPFHFTFQVVQRCVGAFICTDRALSWDL</sequence>
<reference evidence="2" key="1">
    <citation type="journal article" date="2011" name="PLoS Genet.">
        <title>Genomic analysis of the necrotrophic fungal pathogens Sclerotinia sclerotiorum and Botrytis cinerea.</title>
        <authorList>
            <person name="Amselem J."/>
            <person name="Cuomo C.A."/>
            <person name="van Kan J.A."/>
            <person name="Viaud M."/>
            <person name="Benito E.P."/>
            <person name="Couloux A."/>
            <person name="Coutinho P.M."/>
            <person name="de Vries R.P."/>
            <person name="Dyer P.S."/>
            <person name="Fillinger S."/>
            <person name="Fournier E."/>
            <person name="Gout L."/>
            <person name="Hahn M."/>
            <person name="Kohn L."/>
            <person name="Lapalu N."/>
            <person name="Plummer K.M."/>
            <person name="Pradier J.M."/>
            <person name="Quevillon E."/>
            <person name="Sharon A."/>
            <person name="Simon A."/>
            <person name="ten Have A."/>
            <person name="Tudzynski B."/>
            <person name="Tudzynski P."/>
            <person name="Wincker P."/>
            <person name="Andrew M."/>
            <person name="Anthouard V."/>
            <person name="Beever R.E."/>
            <person name="Beffa R."/>
            <person name="Benoit I."/>
            <person name="Bouzid O."/>
            <person name="Brault B."/>
            <person name="Chen Z."/>
            <person name="Choquer M."/>
            <person name="Collemare J."/>
            <person name="Cotton P."/>
            <person name="Danchin E.G."/>
            <person name="Da Silva C."/>
            <person name="Gautier A."/>
            <person name="Giraud C."/>
            <person name="Giraud T."/>
            <person name="Gonzalez C."/>
            <person name="Grossetete S."/>
            <person name="Guldener U."/>
            <person name="Henrissat B."/>
            <person name="Howlett B.J."/>
            <person name="Kodira C."/>
            <person name="Kretschmer M."/>
            <person name="Lappartient A."/>
            <person name="Leroch M."/>
            <person name="Levis C."/>
            <person name="Mauceli E."/>
            <person name="Neuveglise C."/>
            <person name="Oeser B."/>
            <person name="Pearson M."/>
            <person name="Poulain J."/>
            <person name="Poussereau N."/>
            <person name="Quesneville H."/>
            <person name="Rascle C."/>
            <person name="Schumacher J."/>
            <person name="Segurens B."/>
            <person name="Sexton A."/>
            <person name="Silva E."/>
            <person name="Sirven C."/>
            <person name="Soanes D.M."/>
            <person name="Talbot N.J."/>
            <person name="Templeton M."/>
            <person name="Yandava C."/>
            <person name="Yarden O."/>
            <person name="Zeng Q."/>
            <person name="Rollins J.A."/>
            <person name="Lebrun M.H."/>
            <person name="Dickman M."/>
        </authorList>
    </citation>
    <scope>NUCLEOTIDE SEQUENCE [LARGE SCALE GENOMIC DNA]</scope>
    <source>
        <strain evidence="2">T4</strain>
    </source>
</reference>
<proteinExistence type="predicted"/>
<dbReference type="Proteomes" id="UP000008177">
    <property type="component" value="Unplaced contigs"/>
</dbReference>
<evidence type="ECO:0000313" key="1">
    <source>
        <dbReference type="EMBL" id="CCD43161.1"/>
    </source>
</evidence>
<organism evidence="1 2">
    <name type="scientific">Botryotinia fuckeliana (strain T4)</name>
    <name type="common">Noble rot fungus</name>
    <name type="synonym">Botrytis cinerea</name>
    <dbReference type="NCBI Taxonomy" id="999810"/>
    <lineage>
        <taxon>Eukaryota</taxon>
        <taxon>Fungi</taxon>
        <taxon>Dikarya</taxon>
        <taxon>Ascomycota</taxon>
        <taxon>Pezizomycotina</taxon>
        <taxon>Leotiomycetes</taxon>
        <taxon>Helotiales</taxon>
        <taxon>Sclerotiniaceae</taxon>
        <taxon>Botrytis</taxon>
    </lineage>
</organism>
<dbReference type="AlphaFoldDB" id="G2XQZ3"/>
<dbReference type="InParanoid" id="G2XQZ3"/>
<accession>G2XQZ3</accession>
<name>G2XQZ3_BOTF4</name>